<dbReference type="EMBL" id="ML977607">
    <property type="protein sequence ID" value="KAF1998079.1"/>
    <property type="molecule type" value="Genomic_DNA"/>
</dbReference>
<evidence type="ECO:0000256" key="2">
    <source>
        <dbReference type="SAM" id="Phobius"/>
    </source>
</evidence>
<sequence>MAITPQAYQHLPPSPPPSPPRHRHHKKPPKDPFLELSDPAFLPDHPPKDAPEERQESLISKLFWTPLLFTSFLLSLFLINRSDRRARLISHPPNPTATPSLLSYFSPSSWIDPEPYQSPSSTTWDRRNSTSHVEPNAAINHGTQTRKRKSWHLHRKIRKVARVEIGDAFEMQWSLVIVLLAAGVVLGVGGFVGLRWMWMRMWGGR</sequence>
<feature type="compositionally biased region" description="Basic and acidic residues" evidence="1">
    <location>
        <begin position="45"/>
        <end position="54"/>
    </location>
</feature>
<keyword evidence="2" id="KW-1133">Transmembrane helix</keyword>
<keyword evidence="2" id="KW-0472">Membrane</keyword>
<gene>
    <name evidence="3" type="ORF">P154DRAFT_267932</name>
</gene>
<dbReference type="OrthoDB" id="4156595at2759"/>
<evidence type="ECO:0000313" key="3">
    <source>
        <dbReference type="EMBL" id="KAF1998079.1"/>
    </source>
</evidence>
<dbReference type="Proteomes" id="UP000799779">
    <property type="component" value="Unassembled WGS sequence"/>
</dbReference>
<evidence type="ECO:0000313" key="4">
    <source>
        <dbReference type="Proteomes" id="UP000799779"/>
    </source>
</evidence>
<evidence type="ECO:0000256" key="1">
    <source>
        <dbReference type="SAM" id="MobiDB-lite"/>
    </source>
</evidence>
<dbReference type="AlphaFoldDB" id="A0A6A5WBC1"/>
<feature type="transmembrane region" description="Helical" evidence="2">
    <location>
        <begin position="62"/>
        <end position="79"/>
    </location>
</feature>
<organism evidence="3 4">
    <name type="scientific">Amniculicola lignicola CBS 123094</name>
    <dbReference type="NCBI Taxonomy" id="1392246"/>
    <lineage>
        <taxon>Eukaryota</taxon>
        <taxon>Fungi</taxon>
        <taxon>Dikarya</taxon>
        <taxon>Ascomycota</taxon>
        <taxon>Pezizomycotina</taxon>
        <taxon>Dothideomycetes</taxon>
        <taxon>Pleosporomycetidae</taxon>
        <taxon>Pleosporales</taxon>
        <taxon>Amniculicolaceae</taxon>
        <taxon>Amniculicola</taxon>
    </lineage>
</organism>
<keyword evidence="2" id="KW-0812">Transmembrane</keyword>
<accession>A0A6A5WBC1</accession>
<feature type="region of interest" description="Disordered" evidence="1">
    <location>
        <begin position="1"/>
        <end position="54"/>
    </location>
</feature>
<proteinExistence type="predicted"/>
<protein>
    <submittedName>
        <fullName evidence="3">Uncharacterized protein</fullName>
    </submittedName>
</protein>
<keyword evidence="4" id="KW-1185">Reference proteome</keyword>
<reference evidence="3" key="1">
    <citation type="journal article" date="2020" name="Stud. Mycol.">
        <title>101 Dothideomycetes genomes: a test case for predicting lifestyles and emergence of pathogens.</title>
        <authorList>
            <person name="Haridas S."/>
            <person name="Albert R."/>
            <person name="Binder M."/>
            <person name="Bloem J."/>
            <person name="Labutti K."/>
            <person name="Salamov A."/>
            <person name="Andreopoulos B."/>
            <person name="Baker S."/>
            <person name="Barry K."/>
            <person name="Bills G."/>
            <person name="Bluhm B."/>
            <person name="Cannon C."/>
            <person name="Castanera R."/>
            <person name="Culley D."/>
            <person name="Daum C."/>
            <person name="Ezra D."/>
            <person name="Gonzalez J."/>
            <person name="Henrissat B."/>
            <person name="Kuo A."/>
            <person name="Liang C."/>
            <person name="Lipzen A."/>
            <person name="Lutzoni F."/>
            <person name="Magnuson J."/>
            <person name="Mondo S."/>
            <person name="Nolan M."/>
            <person name="Ohm R."/>
            <person name="Pangilinan J."/>
            <person name="Park H.-J."/>
            <person name="Ramirez L."/>
            <person name="Alfaro M."/>
            <person name="Sun H."/>
            <person name="Tritt A."/>
            <person name="Yoshinaga Y."/>
            <person name="Zwiers L.-H."/>
            <person name="Turgeon B."/>
            <person name="Goodwin S."/>
            <person name="Spatafora J."/>
            <person name="Crous P."/>
            <person name="Grigoriev I."/>
        </authorList>
    </citation>
    <scope>NUCLEOTIDE SEQUENCE</scope>
    <source>
        <strain evidence="3">CBS 123094</strain>
    </source>
</reference>
<name>A0A6A5WBC1_9PLEO</name>
<feature type="transmembrane region" description="Helical" evidence="2">
    <location>
        <begin position="175"/>
        <end position="198"/>
    </location>
</feature>